<comment type="catalytic activity">
    <reaction evidence="1">
        <text>Hydrolysis of terminal, non-reducing beta-D-mannose residues in beta-D-mannosides.</text>
        <dbReference type="EC" id="3.2.1.25"/>
    </reaction>
</comment>
<evidence type="ECO:0000313" key="10">
    <source>
        <dbReference type="EMBL" id="GAA1501607.1"/>
    </source>
</evidence>
<dbReference type="Pfam" id="PF02836">
    <property type="entry name" value="Glyco_hydro_2_C"/>
    <property type="match status" value="1"/>
</dbReference>
<evidence type="ECO:0000259" key="8">
    <source>
        <dbReference type="Pfam" id="PF02836"/>
    </source>
</evidence>
<dbReference type="SUPFAM" id="SSF49785">
    <property type="entry name" value="Galactose-binding domain-like"/>
    <property type="match status" value="1"/>
</dbReference>
<feature type="domain" description="Glycoside hydrolase family 2 immunoglobulin-like beta-sandwich" evidence="7">
    <location>
        <begin position="204"/>
        <end position="307"/>
    </location>
</feature>
<dbReference type="InterPro" id="IPR006102">
    <property type="entry name" value="Ig-like_GH2"/>
</dbReference>
<dbReference type="InterPro" id="IPR013783">
    <property type="entry name" value="Ig-like_fold"/>
</dbReference>
<dbReference type="Gene3D" id="2.60.120.260">
    <property type="entry name" value="Galactose-binding domain-like"/>
    <property type="match status" value="1"/>
</dbReference>
<dbReference type="RefSeq" id="WP_344500219.1">
    <property type="nucleotide sequence ID" value="NZ_BAAAQD010000001.1"/>
</dbReference>
<evidence type="ECO:0000256" key="3">
    <source>
        <dbReference type="ARBA" id="ARBA00012754"/>
    </source>
</evidence>
<dbReference type="SUPFAM" id="SSF51445">
    <property type="entry name" value="(Trans)glycosidases"/>
    <property type="match status" value="1"/>
</dbReference>
<dbReference type="InterPro" id="IPR036156">
    <property type="entry name" value="Beta-gal/glucu_dom_sf"/>
</dbReference>
<reference evidence="10 11" key="1">
    <citation type="journal article" date="2019" name="Int. J. Syst. Evol. Microbiol.">
        <title>The Global Catalogue of Microorganisms (GCM) 10K type strain sequencing project: providing services to taxonomists for standard genome sequencing and annotation.</title>
        <authorList>
            <consortium name="The Broad Institute Genomics Platform"/>
            <consortium name="The Broad Institute Genome Sequencing Center for Infectious Disease"/>
            <person name="Wu L."/>
            <person name="Ma J."/>
        </authorList>
    </citation>
    <scope>NUCLEOTIDE SEQUENCE [LARGE SCALE GENOMIC DNA]</scope>
    <source>
        <strain evidence="10 11">JCM 15933</strain>
    </source>
</reference>
<dbReference type="InterPro" id="IPR054593">
    <property type="entry name" value="Beta-mannosidase-like_N2"/>
</dbReference>
<evidence type="ECO:0000256" key="1">
    <source>
        <dbReference type="ARBA" id="ARBA00000829"/>
    </source>
</evidence>
<dbReference type="PANTHER" id="PTHR43730">
    <property type="entry name" value="BETA-MANNOSIDASE"/>
    <property type="match status" value="1"/>
</dbReference>
<keyword evidence="11" id="KW-1185">Reference proteome</keyword>
<name>A0ABN1ZNQ9_9ACTN</name>
<dbReference type="InterPro" id="IPR050887">
    <property type="entry name" value="Beta-mannosidase_GH2"/>
</dbReference>
<keyword evidence="6" id="KW-0326">Glycosidase</keyword>
<evidence type="ECO:0000256" key="6">
    <source>
        <dbReference type="ARBA" id="ARBA00023295"/>
    </source>
</evidence>
<evidence type="ECO:0000256" key="5">
    <source>
        <dbReference type="ARBA" id="ARBA00022801"/>
    </source>
</evidence>
<feature type="domain" description="Beta-mannosidase-like galactose-binding" evidence="9">
    <location>
        <begin position="40"/>
        <end position="194"/>
    </location>
</feature>
<dbReference type="Gene3D" id="2.60.40.10">
    <property type="entry name" value="Immunoglobulins"/>
    <property type="match status" value="1"/>
</dbReference>
<comment type="similarity">
    <text evidence="2">Belongs to the glycosyl hydrolase 2 family.</text>
</comment>
<evidence type="ECO:0000259" key="9">
    <source>
        <dbReference type="Pfam" id="PF22666"/>
    </source>
</evidence>
<dbReference type="PANTHER" id="PTHR43730:SF1">
    <property type="entry name" value="BETA-MANNOSIDASE"/>
    <property type="match status" value="1"/>
</dbReference>
<dbReference type="Proteomes" id="UP001501470">
    <property type="component" value="Unassembled WGS sequence"/>
</dbReference>
<evidence type="ECO:0000256" key="4">
    <source>
        <dbReference type="ARBA" id="ARBA00022729"/>
    </source>
</evidence>
<dbReference type="Pfam" id="PF22666">
    <property type="entry name" value="Glyco_hydro_2_N2"/>
    <property type="match status" value="1"/>
</dbReference>
<dbReference type="Gene3D" id="3.20.20.80">
    <property type="entry name" value="Glycosidases"/>
    <property type="match status" value="1"/>
</dbReference>
<comment type="caution">
    <text evidence="10">The sequence shown here is derived from an EMBL/GenBank/DDBJ whole genome shotgun (WGS) entry which is preliminary data.</text>
</comment>
<evidence type="ECO:0000313" key="11">
    <source>
        <dbReference type="Proteomes" id="UP001501470"/>
    </source>
</evidence>
<evidence type="ECO:0000259" key="7">
    <source>
        <dbReference type="Pfam" id="PF00703"/>
    </source>
</evidence>
<feature type="domain" description="Glycoside hydrolase family 2 catalytic" evidence="8">
    <location>
        <begin position="324"/>
        <end position="478"/>
    </location>
</feature>
<organism evidence="10 11">
    <name type="scientific">Dactylosporangium maewongense</name>
    <dbReference type="NCBI Taxonomy" id="634393"/>
    <lineage>
        <taxon>Bacteria</taxon>
        <taxon>Bacillati</taxon>
        <taxon>Actinomycetota</taxon>
        <taxon>Actinomycetes</taxon>
        <taxon>Micromonosporales</taxon>
        <taxon>Micromonosporaceae</taxon>
        <taxon>Dactylosporangium</taxon>
    </lineage>
</organism>
<gene>
    <name evidence="10" type="ORF">GCM10009827_011610</name>
</gene>
<accession>A0ABN1ZNQ9</accession>
<dbReference type="InterPro" id="IPR008979">
    <property type="entry name" value="Galactose-bd-like_sf"/>
</dbReference>
<protein>
    <recommendedName>
        <fullName evidence="3">beta-mannosidase</fullName>
        <ecNumber evidence="3">3.2.1.25</ecNumber>
    </recommendedName>
</protein>
<dbReference type="SUPFAM" id="SSF49303">
    <property type="entry name" value="beta-Galactosidase/glucuronidase domain"/>
    <property type="match status" value="1"/>
</dbReference>
<dbReference type="GO" id="GO:0016787">
    <property type="term" value="F:hydrolase activity"/>
    <property type="evidence" value="ECO:0007669"/>
    <property type="project" value="UniProtKB-KW"/>
</dbReference>
<dbReference type="InterPro" id="IPR017853">
    <property type="entry name" value="GH"/>
</dbReference>
<proteinExistence type="inferred from homology"/>
<dbReference type="Pfam" id="PF00703">
    <property type="entry name" value="Glyco_hydro_2"/>
    <property type="match status" value="1"/>
</dbReference>
<keyword evidence="4" id="KW-0732">Signal</keyword>
<evidence type="ECO:0000256" key="2">
    <source>
        <dbReference type="ARBA" id="ARBA00007401"/>
    </source>
</evidence>
<dbReference type="EC" id="3.2.1.25" evidence="3"/>
<keyword evidence="5 10" id="KW-0378">Hydrolase</keyword>
<dbReference type="InterPro" id="IPR006103">
    <property type="entry name" value="Glyco_hydro_2_cat"/>
</dbReference>
<sequence>MTLTTQATTAAASRLDLGGTWELAWESGPATVPESVQAARIAAQVPGEVHTALLAAGLLDDPDIGWGELAQEWVGRSRWTYRRRIQWAPVPGARTDLVADGLDTIAEVYVNGRHVGAARDQHLTYRWAVDDVLRPGDNLLEVRFASAWDAALAHERAHGPLPSPYDEPYAHVRKAAANFGWDWGPHHVTAGIWRGIRLETYTGRIEHVRPLVTLEPAHDTAHVTAHVRCDAPEGALVRVELTDPAGRPAGAATGTLTGDEVALTVPVEDPELWWPIGLGAQPLYGVQVRLEHAGTVLDTAATRVGLRTVTVDESPDALGTRWAIVVNGHRVRVRGYNWIPDDTFAGRATPQRVTARIEQAVAGNANLLRVWGGGHFATDEFLDACDERGLLVWHDFLFACAAYCEDDDMLGLVTAEAEQAVARMSAHPSLVLWCGGNENVVGWHHWGWADQLGTRGWGAAYYLDVLPRVLARLDPTRPYLPNSPWSGTVDRDPAADTHGPSHLWHPWNEADYAHYRDHDPAFVAEMGWCGPAAWSTLERVVDGQTLGPGSTLTRHHLRAIDGMHKLTRGLQPHVPTPADGADWHFATQVVQARAVATGVEWLRSRDRCGGVVVWQLNDCWPAISWSAVDHAGIEKPLWHALRRSFAPRLATVQPVHPGPTHDPTGDAGLLLALVNDTGTAWHADVLIRRIGLDGTEHARARLRAGCPAGGLVRLPVDAGVGRPAYPHAELLVVDADGVRTTWSYRPERELTAPRPEHRADVRVVDGALHVTVTAVTLLRDVCVFADRLAGPLGVEAHELVVDDALVTLLPGERHTFRVARRDGGAVAFGGRLPDLVVRSFGEVAR</sequence>
<dbReference type="EMBL" id="BAAAQD010000001">
    <property type="protein sequence ID" value="GAA1501607.1"/>
    <property type="molecule type" value="Genomic_DNA"/>
</dbReference>